<evidence type="ECO:0000313" key="3">
    <source>
        <dbReference type="Proteomes" id="UP000031488"/>
    </source>
</evidence>
<dbReference type="OrthoDB" id="21390at2"/>
<reference evidence="2 3" key="1">
    <citation type="submission" date="2014-11" db="EMBL/GenBank/DDBJ databases">
        <title>Draft Genome Sequence of Brevibacterium linens AE038-8.</title>
        <authorList>
            <person name="Maizel D."/>
            <person name="Utturkar S.M."/>
            <person name="Brown S.D."/>
            <person name="Ferrero M."/>
            <person name="Rosen B.P."/>
        </authorList>
    </citation>
    <scope>NUCLEOTIDE SEQUENCE [LARGE SCALE GENOMIC DNA]</scope>
    <source>
        <strain evidence="2 3">AE038-8</strain>
    </source>
</reference>
<keyword evidence="3" id="KW-1185">Reference proteome</keyword>
<comment type="caution">
    <text evidence="2">The sequence shown here is derived from an EMBL/GenBank/DDBJ whole genome shotgun (WGS) entry which is preliminary data.</text>
</comment>
<protein>
    <recommendedName>
        <fullName evidence="1">AtuA-like ferredoxin-fold domain-containing protein</fullName>
    </recommendedName>
</protein>
<dbReference type="AlphaFoldDB" id="A0A0B9A6X6"/>
<dbReference type="Pfam" id="PF23544">
    <property type="entry name" value="AtuA_ferredoxin"/>
    <property type="match status" value="1"/>
</dbReference>
<dbReference type="Proteomes" id="UP000031488">
    <property type="component" value="Unassembled WGS sequence"/>
</dbReference>
<name>A0A0B9A6X6_BRELN</name>
<dbReference type="PATRIC" id="fig|1703.6.peg.3177"/>
<feature type="domain" description="AtuA-like ferredoxin-fold" evidence="1">
    <location>
        <begin position="10"/>
        <end position="106"/>
    </location>
</feature>
<sequence length="108" mass="11382">MTTKSEQAVTVDDLATVRTGDKGDTLILGVVARDGVDFSGLSRAITEEAVADHFGLPVSRVKRSLLSGLNAMSFELKGMLGSGVTGVSHLDGHGKTLSYHLLTMQVTH</sequence>
<dbReference type="EMBL" id="JTJZ01000022">
    <property type="protein sequence ID" value="KHS51148.1"/>
    <property type="molecule type" value="Genomic_DNA"/>
</dbReference>
<gene>
    <name evidence="2" type="ORF">AE0388_3220</name>
</gene>
<organism evidence="2 3">
    <name type="scientific">Brevibacterium linens</name>
    <dbReference type="NCBI Taxonomy" id="1703"/>
    <lineage>
        <taxon>Bacteria</taxon>
        <taxon>Bacillati</taxon>
        <taxon>Actinomycetota</taxon>
        <taxon>Actinomycetes</taxon>
        <taxon>Micrococcales</taxon>
        <taxon>Brevibacteriaceae</taxon>
        <taxon>Brevibacterium</taxon>
    </lineage>
</organism>
<accession>A0A0B9A6X6</accession>
<evidence type="ECO:0000259" key="1">
    <source>
        <dbReference type="Pfam" id="PF23544"/>
    </source>
</evidence>
<dbReference type="InterPro" id="IPR056362">
    <property type="entry name" value="AtuA-like_ferredoxin_dom"/>
</dbReference>
<dbReference type="RefSeq" id="WP_039211928.1">
    <property type="nucleotide sequence ID" value="NZ_JTJZ01000022.1"/>
</dbReference>
<evidence type="ECO:0000313" key="2">
    <source>
        <dbReference type="EMBL" id="KHS51148.1"/>
    </source>
</evidence>
<proteinExistence type="predicted"/>